<dbReference type="PROSITE" id="PS50004">
    <property type="entry name" value="C2"/>
    <property type="match status" value="3"/>
</dbReference>
<evidence type="ECO:0000256" key="1">
    <source>
        <dbReference type="ARBA" id="ARBA00004202"/>
    </source>
</evidence>
<evidence type="ECO:0000256" key="3">
    <source>
        <dbReference type="ARBA" id="ARBA00005867"/>
    </source>
</evidence>
<dbReference type="InterPro" id="IPR000008">
    <property type="entry name" value="C2_dom"/>
</dbReference>
<dbReference type="FunFam" id="2.60.40.150:FF:000025">
    <property type="entry name" value="Extended synaptotagmin 2"/>
    <property type="match status" value="1"/>
</dbReference>
<dbReference type="Proteomes" id="UP000046393">
    <property type="component" value="Unplaced"/>
</dbReference>
<dbReference type="STRING" id="451379.A0A158R441"/>
<accession>A0A158R441</accession>
<evidence type="ECO:0000256" key="5">
    <source>
        <dbReference type="ARBA" id="ARBA00022475"/>
    </source>
</evidence>
<dbReference type="InterPro" id="IPR031468">
    <property type="entry name" value="SMP_LBD"/>
</dbReference>
<dbReference type="InterPro" id="IPR037749">
    <property type="entry name" value="Ext_Synaptotagmin_C2B"/>
</dbReference>
<dbReference type="AlphaFoldDB" id="A0A158R441"/>
<dbReference type="GO" id="GO:0005886">
    <property type="term" value="C:plasma membrane"/>
    <property type="evidence" value="ECO:0007669"/>
    <property type="project" value="UniProtKB-SubCell"/>
</dbReference>
<evidence type="ECO:0000256" key="11">
    <source>
        <dbReference type="ARBA" id="ARBA00022989"/>
    </source>
</evidence>
<evidence type="ECO:0000256" key="13">
    <source>
        <dbReference type="ARBA" id="ARBA00023121"/>
    </source>
</evidence>
<keyword evidence="13" id="KW-0446">Lipid-binding</keyword>
<dbReference type="SUPFAM" id="SSF49562">
    <property type="entry name" value="C2 domain (Calcium/lipid-binding domain, CaLB)"/>
    <property type="match status" value="3"/>
</dbReference>
<keyword evidence="14" id="KW-0472">Membrane</keyword>
<dbReference type="InterPro" id="IPR035892">
    <property type="entry name" value="C2_domain_sf"/>
</dbReference>
<keyword evidence="9" id="KW-0256">Endoplasmic reticulum</keyword>
<dbReference type="Pfam" id="PF17047">
    <property type="entry name" value="SMP_LBD"/>
    <property type="match status" value="1"/>
</dbReference>
<name>A0A158R441_9BILA</name>
<feature type="domain" description="C2" evidence="15">
    <location>
        <begin position="249"/>
        <end position="376"/>
    </location>
</feature>
<keyword evidence="17" id="KW-1185">Reference proteome</keyword>
<dbReference type="GO" id="GO:0006869">
    <property type="term" value="P:lipid transport"/>
    <property type="evidence" value="ECO:0007669"/>
    <property type="project" value="UniProtKB-KW"/>
</dbReference>
<proteinExistence type="inferred from homology"/>
<dbReference type="GO" id="GO:0005509">
    <property type="term" value="F:calcium ion binding"/>
    <property type="evidence" value="ECO:0007669"/>
    <property type="project" value="TreeGrafter"/>
</dbReference>
<evidence type="ECO:0000256" key="4">
    <source>
        <dbReference type="ARBA" id="ARBA00022448"/>
    </source>
</evidence>
<dbReference type="Gene3D" id="2.60.40.150">
    <property type="entry name" value="C2 domain"/>
    <property type="match status" value="3"/>
</dbReference>
<dbReference type="InterPro" id="IPR037733">
    <property type="entry name" value="Ext_Synaptotagmin_C2A"/>
</dbReference>
<reference evidence="18" key="1">
    <citation type="submission" date="2016-04" db="UniProtKB">
        <authorList>
            <consortium name="WormBaseParasite"/>
        </authorList>
    </citation>
    <scope>IDENTIFICATION</scope>
</reference>
<keyword evidence="6" id="KW-0812">Transmembrane</keyword>
<dbReference type="PANTHER" id="PTHR45761">
    <property type="entry name" value="EXTENDED SYNAPTOTAGMIN-LIKE PROTEIN 2, ISOFORM C"/>
    <property type="match status" value="1"/>
</dbReference>
<evidence type="ECO:0000313" key="17">
    <source>
        <dbReference type="Proteomes" id="UP000046393"/>
    </source>
</evidence>
<dbReference type="GO" id="GO:0031210">
    <property type="term" value="F:phosphatidylcholine binding"/>
    <property type="evidence" value="ECO:0007669"/>
    <property type="project" value="TreeGrafter"/>
</dbReference>
<dbReference type="CDD" id="cd21670">
    <property type="entry name" value="SMP_ESyt"/>
    <property type="match status" value="1"/>
</dbReference>
<dbReference type="GO" id="GO:0005544">
    <property type="term" value="F:calcium-dependent phospholipid binding"/>
    <property type="evidence" value="ECO:0007669"/>
    <property type="project" value="TreeGrafter"/>
</dbReference>
<dbReference type="SMART" id="SM00239">
    <property type="entry name" value="C2"/>
    <property type="match status" value="3"/>
</dbReference>
<evidence type="ECO:0000256" key="8">
    <source>
        <dbReference type="ARBA" id="ARBA00022737"/>
    </source>
</evidence>
<evidence type="ECO:0000259" key="16">
    <source>
        <dbReference type="PROSITE" id="PS51847"/>
    </source>
</evidence>
<dbReference type="PROSITE" id="PS51847">
    <property type="entry name" value="SMP"/>
    <property type="match status" value="1"/>
</dbReference>
<feature type="domain" description="C2" evidence="15">
    <location>
        <begin position="544"/>
        <end position="671"/>
    </location>
</feature>
<dbReference type="GO" id="GO:0005789">
    <property type="term" value="C:endoplasmic reticulum membrane"/>
    <property type="evidence" value="ECO:0007669"/>
    <property type="project" value="UniProtKB-SubCell"/>
</dbReference>
<keyword evidence="4" id="KW-0813">Transport</keyword>
<dbReference type="PANTHER" id="PTHR45761:SF1">
    <property type="entry name" value="EXTENDED SYNAPTOTAGMIN-LIKE PROTEIN 2, ISOFORM C"/>
    <property type="match status" value="1"/>
</dbReference>
<evidence type="ECO:0000256" key="10">
    <source>
        <dbReference type="ARBA" id="ARBA00022837"/>
    </source>
</evidence>
<protein>
    <submittedName>
        <fullName evidence="18">Extended synaptotagmin-2</fullName>
    </submittedName>
</protein>
<comment type="similarity">
    <text evidence="3">Belongs to the extended synaptotagmin family.</text>
</comment>
<keyword evidence="5" id="KW-1003">Cell membrane</keyword>
<dbReference type="GO" id="GO:0035091">
    <property type="term" value="F:phosphatidylinositol binding"/>
    <property type="evidence" value="ECO:0007669"/>
    <property type="project" value="TreeGrafter"/>
</dbReference>
<keyword evidence="7" id="KW-0479">Metal-binding</keyword>
<feature type="domain" description="SMP-LTD" evidence="16">
    <location>
        <begin position="80"/>
        <end position="258"/>
    </location>
</feature>
<dbReference type="InterPro" id="IPR039010">
    <property type="entry name" value="Synaptotagmin_SMP"/>
</dbReference>
<evidence type="ECO:0000256" key="2">
    <source>
        <dbReference type="ARBA" id="ARBA00004477"/>
    </source>
</evidence>
<dbReference type="WBParaSite" id="SMUV_0000233201-mRNA-1">
    <property type="protein sequence ID" value="SMUV_0000233201-mRNA-1"/>
    <property type="gene ID" value="SMUV_0000233201"/>
</dbReference>
<organism evidence="17 18">
    <name type="scientific">Syphacia muris</name>
    <dbReference type="NCBI Taxonomy" id="451379"/>
    <lineage>
        <taxon>Eukaryota</taxon>
        <taxon>Metazoa</taxon>
        <taxon>Ecdysozoa</taxon>
        <taxon>Nematoda</taxon>
        <taxon>Chromadorea</taxon>
        <taxon>Rhabditida</taxon>
        <taxon>Spirurina</taxon>
        <taxon>Oxyuridomorpha</taxon>
        <taxon>Oxyuroidea</taxon>
        <taxon>Oxyuridae</taxon>
        <taxon>Syphacia</taxon>
    </lineage>
</organism>
<dbReference type="CDD" id="cd04050">
    <property type="entry name" value="C2B_Synaptotagmin-like"/>
    <property type="match status" value="1"/>
</dbReference>
<sequence>MALEEYLITTIGSVVTCYLLGLYGQSCVWVLVLVGVSALKTHMWRKRQKRIMALQAAAIREREVVMAQFQDLPAWVNFPDTERVEWLNKVVLQLWPYVGEYGKNFIQEFVVPQVKTQMPSMFRSFKFTKMDMGDIPCRVGGIKVYTQNVGRDRIIIDMDVAYAGDCDFTISVAGFTGGMNQLQFSGKLRVILKPLLPYPPMIGGISAYFLEPPKIDFNLTGVGEMVELPGLISTIRSILNTQVCNICVLPNEVFVPLVPDIDATQLYFSEPDGVIRLKIIEAKDLENRDISFIRKGLSDPYCEIQVGAQYFKTRTINNNLNPVWNECFEAIVDAVDVQKLRLELFDKDPASKDEELGRLVLPIDMIKRTGTINKWYQLEGCEHGDIHLKASWFDLSKEKDDLERSVVESDWLSADKPVHPAILMVFIDNVSELPYPKAKLEPSPYVEVTVGNNSMRTPIKEKTVNPLYNSRFIFFVRDPMEQELKIQAFDNTTGRLLGKLNLHLERLFSETDLQVYQRTFILSQGVHQSFIVLTMKLLFICFLTINCLIIMLFIKDLIVLLFHAFLLCRELRPVDKSGLADPYISVSLVALDGSQPVQKKRTGIVKKSLKPIFDNQFEFDMHSGDIHNYKILLKVKDSTNYGVFVKPPVLGIAEIRLDNYDYAKALENYWLNLDSPSRS</sequence>
<dbReference type="Pfam" id="PF00168">
    <property type="entry name" value="C2"/>
    <property type="match status" value="3"/>
</dbReference>
<keyword evidence="11" id="KW-1133">Transmembrane helix</keyword>
<keyword evidence="8" id="KW-0677">Repeat</keyword>
<keyword evidence="10" id="KW-0106">Calcium</keyword>
<dbReference type="GO" id="GO:0008429">
    <property type="term" value="F:phosphatidylethanolamine binding"/>
    <property type="evidence" value="ECO:0007669"/>
    <property type="project" value="TreeGrafter"/>
</dbReference>
<evidence type="ECO:0000256" key="14">
    <source>
        <dbReference type="ARBA" id="ARBA00023136"/>
    </source>
</evidence>
<evidence type="ECO:0000313" key="18">
    <source>
        <dbReference type="WBParaSite" id="SMUV_0000233201-mRNA-1"/>
    </source>
</evidence>
<keyword evidence="12" id="KW-0445">Lipid transport</keyword>
<feature type="domain" description="C2" evidence="15">
    <location>
        <begin position="404"/>
        <end position="530"/>
    </location>
</feature>
<evidence type="ECO:0000256" key="7">
    <source>
        <dbReference type="ARBA" id="ARBA00022723"/>
    </source>
</evidence>
<evidence type="ECO:0000259" key="15">
    <source>
        <dbReference type="PROSITE" id="PS50004"/>
    </source>
</evidence>
<evidence type="ECO:0000256" key="6">
    <source>
        <dbReference type="ARBA" id="ARBA00022692"/>
    </source>
</evidence>
<evidence type="ECO:0000256" key="12">
    <source>
        <dbReference type="ARBA" id="ARBA00023055"/>
    </source>
</evidence>
<dbReference type="GO" id="GO:0061817">
    <property type="term" value="P:endoplasmic reticulum-plasma membrane tethering"/>
    <property type="evidence" value="ECO:0007669"/>
    <property type="project" value="InterPro"/>
</dbReference>
<comment type="subcellular location">
    <subcellularLocation>
        <location evidence="1">Cell membrane</location>
        <topology evidence="1">Peripheral membrane protein</topology>
    </subcellularLocation>
    <subcellularLocation>
        <location evidence="2">Endoplasmic reticulum membrane</location>
        <topology evidence="2">Multi-pass membrane protein</topology>
    </subcellularLocation>
</comment>
<evidence type="ECO:0000256" key="9">
    <source>
        <dbReference type="ARBA" id="ARBA00022824"/>
    </source>
</evidence>
<dbReference type="InterPro" id="IPR051634">
    <property type="entry name" value="Extended_Synaptotagmin"/>
</dbReference>
<dbReference type="CDD" id="cd08391">
    <property type="entry name" value="C2A_C2C_Synaptotagmin_like"/>
    <property type="match status" value="1"/>
</dbReference>